<dbReference type="InterPro" id="IPR036397">
    <property type="entry name" value="RNaseH_sf"/>
</dbReference>
<feature type="region of interest" description="Disordered" evidence="1">
    <location>
        <begin position="406"/>
        <end position="460"/>
    </location>
</feature>
<reference evidence="3" key="1">
    <citation type="journal article" date="2019" name="Sci. Rep.">
        <title>Draft genome of Tanacetum cinerariifolium, the natural source of mosquito coil.</title>
        <authorList>
            <person name="Yamashiro T."/>
            <person name="Shiraishi A."/>
            <person name="Satake H."/>
            <person name="Nakayama K."/>
        </authorList>
    </citation>
    <scope>NUCLEOTIDE SEQUENCE</scope>
</reference>
<feature type="region of interest" description="Disordered" evidence="1">
    <location>
        <begin position="319"/>
        <end position="340"/>
    </location>
</feature>
<feature type="compositionally biased region" description="Basic and acidic residues" evidence="1">
    <location>
        <begin position="319"/>
        <end position="337"/>
    </location>
</feature>
<dbReference type="Gene3D" id="3.30.420.10">
    <property type="entry name" value="Ribonuclease H-like superfamily/Ribonuclease H"/>
    <property type="match status" value="1"/>
</dbReference>
<proteinExistence type="predicted"/>
<protein>
    <submittedName>
        <fullName evidence="3">Putative polyprotein</fullName>
    </submittedName>
</protein>
<dbReference type="InterPro" id="IPR012337">
    <property type="entry name" value="RNaseH-like_sf"/>
</dbReference>
<dbReference type="EMBL" id="BKCJ010008813">
    <property type="protein sequence ID" value="GEU84070.1"/>
    <property type="molecule type" value="Genomic_DNA"/>
</dbReference>
<gene>
    <name evidence="3" type="ORF">Tci_056048</name>
</gene>
<accession>A0A6L2NDB8</accession>
<dbReference type="Pfam" id="PF22936">
    <property type="entry name" value="Pol_BBD"/>
    <property type="match status" value="1"/>
</dbReference>
<comment type="caution">
    <text evidence="3">The sequence shown here is derived from an EMBL/GenBank/DDBJ whole genome shotgun (WGS) entry which is preliminary data.</text>
</comment>
<dbReference type="AlphaFoldDB" id="A0A6L2NDB8"/>
<evidence type="ECO:0000256" key="1">
    <source>
        <dbReference type="SAM" id="MobiDB-lite"/>
    </source>
</evidence>
<sequence>MKDLGAAKRILGMEIRRDRKMGKLILSQTDYISKVLKKFNMSSCKPVPTQLASHFKLSSHEFPKSKEDIEDMSRVPYSSVVGNLMYVMVCTRLNLAHAYLQCIYYTLWEIIEYGNGPIVTKNVDGKETVIPPTSVEEKAQRRAELKARSTLLMALPNEHQLKFDSYNDAKTLMQAIENRFRGNIATKKTQKILLKRQYENFRNKSDIETLSLDDLFNNLKAYELEVMETSSSTTNSHNVAFQSSSSTNSKTKAVNTAYDVNTAQPSIPQLDNKDLQQIQPDDLEEMDLRWNIAMLTKRAKRFLKNIGRKLDMTNKERIGFDKSKGNSQQDLKDKRVTDSGCSRHMTGNRSYLTHYEEIDGEFVAFGGIENLIDLRVKVIRCDNRIEFKNRVMNQFYEMKGIKREFSVARTPQQNRDSPGARFKPSGEEEKEDAKDPRNEDSEVPCTEEPRVNQEKDANVNNTNNINIVSLTNNAAGREDNDVDENIVYRCADDLNMPDLKEIGRFSDAENDDSRADMNN</sequence>
<feature type="domain" description="Retrovirus-related Pol polyprotein from transposon TNT 1-94-like beta-barrel" evidence="2">
    <location>
        <begin position="337"/>
        <end position="367"/>
    </location>
</feature>
<feature type="compositionally biased region" description="Basic and acidic residues" evidence="1">
    <location>
        <begin position="447"/>
        <end position="457"/>
    </location>
</feature>
<name>A0A6L2NDB8_TANCI</name>
<feature type="compositionally biased region" description="Basic and acidic residues" evidence="1">
    <location>
        <begin position="424"/>
        <end position="440"/>
    </location>
</feature>
<dbReference type="SUPFAM" id="SSF53098">
    <property type="entry name" value="Ribonuclease H-like"/>
    <property type="match status" value="1"/>
</dbReference>
<dbReference type="InterPro" id="IPR054722">
    <property type="entry name" value="PolX-like_BBD"/>
</dbReference>
<evidence type="ECO:0000259" key="2">
    <source>
        <dbReference type="Pfam" id="PF22936"/>
    </source>
</evidence>
<evidence type="ECO:0000313" key="3">
    <source>
        <dbReference type="EMBL" id="GEU84070.1"/>
    </source>
</evidence>
<organism evidence="3">
    <name type="scientific">Tanacetum cinerariifolium</name>
    <name type="common">Dalmatian daisy</name>
    <name type="synonym">Chrysanthemum cinerariifolium</name>
    <dbReference type="NCBI Taxonomy" id="118510"/>
    <lineage>
        <taxon>Eukaryota</taxon>
        <taxon>Viridiplantae</taxon>
        <taxon>Streptophyta</taxon>
        <taxon>Embryophyta</taxon>
        <taxon>Tracheophyta</taxon>
        <taxon>Spermatophyta</taxon>
        <taxon>Magnoliopsida</taxon>
        <taxon>eudicotyledons</taxon>
        <taxon>Gunneridae</taxon>
        <taxon>Pentapetalae</taxon>
        <taxon>asterids</taxon>
        <taxon>campanulids</taxon>
        <taxon>Asterales</taxon>
        <taxon>Asteraceae</taxon>
        <taxon>Asteroideae</taxon>
        <taxon>Anthemideae</taxon>
        <taxon>Anthemidinae</taxon>
        <taxon>Tanacetum</taxon>
    </lineage>
</organism>
<dbReference type="GO" id="GO:0003676">
    <property type="term" value="F:nucleic acid binding"/>
    <property type="evidence" value="ECO:0007669"/>
    <property type="project" value="InterPro"/>
</dbReference>